<reference evidence="2 3" key="1">
    <citation type="submission" date="2021-01" db="EMBL/GenBank/DDBJ databases">
        <title>Whole genome shotgun sequence of Plantactinospora endophytica NBRC 110450.</title>
        <authorList>
            <person name="Komaki H."/>
            <person name="Tamura T."/>
        </authorList>
    </citation>
    <scope>NUCLEOTIDE SEQUENCE [LARGE SCALE GENOMIC DNA]</scope>
    <source>
        <strain evidence="2 3">NBRC 110450</strain>
    </source>
</reference>
<gene>
    <name evidence="2" type="ORF">Pen02_74370</name>
</gene>
<organism evidence="2 3">
    <name type="scientific">Plantactinospora endophytica</name>
    <dbReference type="NCBI Taxonomy" id="673535"/>
    <lineage>
        <taxon>Bacteria</taxon>
        <taxon>Bacillati</taxon>
        <taxon>Actinomycetota</taxon>
        <taxon>Actinomycetes</taxon>
        <taxon>Micromonosporales</taxon>
        <taxon>Micromonosporaceae</taxon>
        <taxon>Plantactinospora</taxon>
    </lineage>
</organism>
<evidence type="ECO:0000313" key="2">
    <source>
        <dbReference type="EMBL" id="GIG92501.1"/>
    </source>
</evidence>
<dbReference type="EMBL" id="BONW01000044">
    <property type="protein sequence ID" value="GIG92501.1"/>
    <property type="molecule type" value="Genomic_DNA"/>
</dbReference>
<evidence type="ECO:0000256" key="1">
    <source>
        <dbReference type="SAM" id="MobiDB-lite"/>
    </source>
</evidence>
<feature type="region of interest" description="Disordered" evidence="1">
    <location>
        <begin position="16"/>
        <end position="50"/>
    </location>
</feature>
<keyword evidence="3" id="KW-1185">Reference proteome</keyword>
<dbReference type="Proteomes" id="UP000646749">
    <property type="component" value="Unassembled WGS sequence"/>
</dbReference>
<accession>A0ABQ4ECP3</accession>
<evidence type="ECO:0000313" key="3">
    <source>
        <dbReference type="Proteomes" id="UP000646749"/>
    </source>
</evidence>
<protein>
    <submittedName>
        <fullName evidence="2">Uncharacterized protein</fullName>
    </submittedName>
</protein>
<sequence>MDPTLRSFHKFVKTQKRQDFVKNPAGRERRVDREGCPESVRRVGPGTRWP</sequence>
<proteinExistence type="predicted"/>
<comment type="caution">
    <text evidence="2">The sequence shown here is derived from an EMBL/GenBank/DDBJ whole genome shotgun (WGS) entry which is preliminary data.</text>
</comment>
<name>A0ABQ4ECP3_9ACTN</name>
<feature type="compositionally biased region" description="Basic and acidic residues" evidence="1">
    <location>
        <begin position="16"/>
        <end position="41"/>
    </location>
</feature>